<organism evidence="4 5">
    <name type="scientific">Amborella trichopoda</name>
    <dbReference type="NCBI Taxonomy" id="13333"/>
    <lineage>
        <taxon>Eukaryota</taxon>
        <taxon>Viridiplantae</taxon>
        <taxon>Streptophyta</taxon>
        <taxon>Embryophyta</taxon>
        <taxon>Tracheophyta</taxon>
        <taxon>Spermatophyta</taxon>
        <taxon>Magnoliopsida</taxon>
        <taxon>Amborellales</taxon>
        <taxon>Amborellaceae</taxon>
        <taxon>Amborella</taxon>
    </lineage>
</organism>
<evidence type="ECO:0000256" key="3">
    <source>
        <dbReference type="PIRSR" id="PIRSR600407-1"/>
    </source>
</evidence>
<keyword evidence="5" id="KW-1185">Reference proteome</keyword>
<keyword evidence="2" id="KW-0378">Hydrolase</keyword>
<dbReference type="GO" id="GO:0016787">
    <property type="term" value="F:hydrolase activity"/>
    <property type="evidence" value="ECO:0007669"/>
    <property type="project" value="UniProtKB-KW"/>
</dbReference>
<comment type="similarity">
    <text evidence="1">Belongs to the GDA1/CD39 NTPase family.</text>
</comment>
<dbReference type="AlphaFoldDB" id="W1NQW8"/>
<dbReference type="HOGENOM" id="CLU_2281266_0_0_1"/>
<feature type="active site" description="Proton acceptor" evidence="3">
    <location>
        <position position="21"/>
    </location>
</feature>
<reference evidence="5" key="1">
    <citation type="journal article" date="2013" name="Science">
        <title>The Amborella genome and the evolution of flowering plants.</title>
        <authorList>
            <consortium name="Amborella Genome Project"/>
        </authorList>
    </citation>
    <scope>NUCLEOTIDE SEQUENCE [LARGE SCALE GENOMIC DNA]</scope>
</reference>
<dbReference type="PANTHER" id="PTHR11782:SF3">
    <property type="entry name" value="APYRASE 6-RELATED"/>
    <property type="match status" value="1"/>
</dbReference>
<dbReference type="InterPro" id="IPR000407">
    <property type="entry name" value="GDA1_CD39_NTPase"/>
</dbReference>
<dbReference type="eggNOG" id="KOG1386">
    <property type="taxonomic scope" value="Eukaryota"/>
</dbReference>
<dbReference type="Gramene" id="ERM97219">
    <property type="protein sequence ID" value="ERM97219"/>
    <property type="gene ID" value="AMTR_s00119p00064420"/>
</dbReference>
<evidence type="ECO:0000313" key="4">
    <source>
        <dbReference type="EMBL" id="ERM97219.1"/>
    </source>
</evidence>
<dbReference type="Gene3D" id="3.30.420.150">
    <property type="entry name" value="Exopolyphosphatase. Domain 2"/>
    <property type="match status" value="1"/>
</dbReference>
<sequence length="102" mass="11461">MGLYYCKEFSFIQLDYKGPDEGLYTWVAANYALGTLGGDPQRTTGIIKLGEDSTEVTFVPREPIPLEFSRTVKVSGVTYNLYSHSLLQFGQVCLYNFAAFLQ</sequence>
<gene>
    <name evidence="4" type="ORF">AMTR_s00119p00064420</name>
</gene>
<dbReference type="Pfam" id="PF01150">
    <property type="entry name" value="GDA1_CD39"/>
    <property type="match status" value="1"/>
</dbReference>
<dbReference type="Proteomes" id="UP000017836">
    <property type="component" value="Unassembled WGS sequence"/>
</dbReference>
<dbReference type="PANTHER" id="PTHR11782">
    <property type="entry name" value="ADENOSINE/GUANOSINE DIPHOSPHATASE"/>
    <property type="match status" value="1"/>
</dbReference>
<name>W1NQW8_AMBTC</name>
<protein>
    <recommendedName>
        <fullName evidence="6">Apyrase</fullName>
    </recommendedName>
</protein>
<dbReference type="EMBL" id="KI396540">
    <property type="protein sequence ID" value="ERM97219.1"/>
    <property type="molecule type" value="Genomic_DNA"/>
</dbReference>
<evidence type="ECO:0000256" key="2">
    <source>
        <dbReference type="ARBA" id="ARBA00022801"/>
    </source>
</evidence>
<proteinExistence type="inferred from homology"/>
<accession>W1NQW8</accession>
<evidence type="ECO:0000256" key="1">
    <source>
        <dbReference type="ARBA" id="ARBA00009283"/>
    </source>
</evidence>
<evidence type="ECO:0008006" key="6">
    <source>
        <dbReference type="Google" id="ProtNLM"/>
    </source>
</evidence>
<evidence type="ECO:0000313" key="5">
    <source>
        <dbReference type="Proteomes" id="UP000017836"/>
    </source>
</evidence>